<dbReference type="RefSeq" id="XP_027098808.1">
    <property type="nucleotide sequence ID" value="XM_027243007.1"/>
</dbReference>
<sequence>MVMPAIVVWFLWKARNHARHEGASFQARQVILDIDSFVVQLGRTGVLLPKCFIGDLEHPWSPDAGFRPKRFKVCAVPWSRPPLNRLKLNTDASVSGASASGGGLVHDHTGHLVFAFYKEFREVGTLTAEALSLWHGLLHCQG</sequence>
<accession>A0A6P6V7F7</accession>
<dbReference type="InterPro" id="IPR053151">
    <property type="entry name" value="RNase_H-like"/>
</dbReference>
<evidence type="ECO:0008006" key="3">
    <source>
        <dbReference type="Google" id="ProtNLM"/>
    </source>
</evidence>
<evidence type="ECO:0000313" key="1">
    <source>
        <dbReference type="Proteomes" id="UP001652660"/>
    </source>
</evidence>
<keyword evidence="1" id="KW-1185">Reference proteome</keyword>
<gene>
    <name evidence="2" type="primary">LOC113718086</name>
</gene>
<dbReference type="OrthoDB" id="1380667at2759"/>
<reference evidence="2" key="2">
    <citation type="submission" date="2025-08" db="UniProtKB">
        <authorList>
            <consortium name="RefSeq"/>
        </authorList>
    </citation>
    <scope>IDENTIFICATION</scope>
    <source>
        <tissue evidence="2">Leaves</tissue>
    </source>
</reference>
<organism evidence="1 2">
    <name type="scientific">Coffea arabica</name>
    <name type="common">Arabian coffee</name>
    <dbReference type="NCBI Taxonomy" id="13443"/>
    <lineage>
        <taxon>Eukaryota</taxon>
        <taxon>Viridiplantae</taxon>
        <taxon>Streptophyta</taxon>
        <taxon>Embryophyta</taxon>
        <taxon>Tracheophyta</taxon>
        <taxon>Spermatophyta</taxon>
        <taxon>Magnoliopsida</taxon>
        <taxon>eudicotyledons</taxon>
        <taxon>Gunneridae</taxon>
        <taxon>Pentapetalae</taxon>
        <taxon>asterids</taxon>
        <taxon>lamiids</taxon>
        <taxon>Gentianales</taxon>
        <taxon>Rubiaceae</taxon>
        <taxon>Ixoroideae</taxon>
        <taxon>Gardenieae complex</taxon>
        <taxon>Bertiereae - Coffeeae clade</taxon>
        <taxon>Coffeeae</taxon>
        <taxon>Coffea</taxon>
    </lineage>
</organism>
<protein>
    <recommendedName>
        <fullName evidence="3">RNase H type-1 domain-containing protein</fullName>
    </recommendedName>
</protein>
<dbReference type="Proteomes" id="UP001652660">
    <property type="component" value="Chromosome 11e"/>
</dbReference>
<reference evidence="1" key="1">
    <citation type="journal article" date="2025" name="Foods">
        <title>Unveiling the Microbial Signatures of Arabica Coffee Cherries: Insights into Ripeness Specific Diversity, Functional Traits, and Implications for Quality and Safety.</title>
        <authorList>
            <consortium name="RefSeq"/>
            <person name="Tenea G.N."/>
            <person name="Cifuentes V."/>
            <person name="Reyes P."/>
            <person name="Cevallos-Vallejos M."/>
        </authorList>
    </citation>
    <scope>NUCLEOTIDE SEQUENCE [LARGE SCALE GENOMIC DNA]</scope>
</reference>
<evidence type="ECO:0000313" key="2">
    <source>
        <dbReference type="RefSeq" id="XP_027098808.1"/>
    </source>
</evidence>
<dbReference type="AlphaFoldDB" id="A0A6P6V7F7"/>
<proteinExistence type="predicted"/>
<dbReference type="GeneID" id="113718086"/>
<name>A0A6P6V7F7_COFAR</name>
<dbReference type="PANTHER" id="PTHR47723">
    <property type="entry name" value="OS05G0353850 PROTEIN"/>
    <property type="match status" value="1"/>
</dbReference>
<dbReference type="PANTHER" id="PTHR47723:SF19">
    <property type="entry name" value="POLYNUCLEOTIDYL TRANSFERASE, RIBONUCLEASE H-LIKE SUPERFAMILY PROTEIN"/>
    <property type="match status" value="1"/>
</dbReference>